<name>G5J1Z2_CROWT</name>
<dbReference type="Gene3D" id="3.90.1530.30">
    <property type="match status" value="1"/>
</dbReference>
<dbReference type="GO" id="GO:0007059">
    <property type="term" value="P:chromosome segregation"/>
    <property type="evidence" value="ECO:0007669"/>
    <property type="project" value="TreeGrafter"/>
</dbReference>
<dbReference type="RefSeq" id="WP_007309942.1">
    <property type="nucleotide sequence ID" value="NZ_AESD01000232.1"/>
</dbReference>
<sequence length="275" mass="30967">MAPRKTQKPFNSQITAPWVEPVTSEQTDSSSLIPLEQIHLPSEQPRRYFDEAALQKLVASIKQHGILQPLLVRPLKSGGYELVAGERRYRAAKVAELKEVPVVIRDLNDTDALQVTLIENLQREDLNPVEETEGILQLLSVRLSLEVPDVSSLLYRLNNEAAGLVNHNVMVNSEATPNHNVMANSEETPNHNVMVKSEEMTVIEFVFNSLARMGWESFVKNRLPLLKLPEEILEALRSGQIAYTKAQAIARVKDEQARQTLLEEAITQKTFLESD</sequence>
<organism evidence="5 6">
    <name type="scientific">Crocosphaera watsonii WH 0003</name>
    <dbReference type="NCBI Taxonomy" id="423471"/>
    <lineage>
        <taxon>Bacteria</taxon>
        <taxon>Bacillati</taxon>
        <taxon>Cyanobacteriota</taxon>
        <taxon>Cyanophyceae</taxon>
        <taxon>Oscillatoriophycideae</taxon>
        <taxon>Chroococcales</taxon>
        <taxon>Aphanothecaceae</taxon>
        <taxon>Crocosphaera</taxon>
    </lineage>
</organism>
<dbReference type="CDD" id="cd16393">
    <property type="entry name" value="SPO0J_N"/>
    <property type="match status" value="1"/>
</dbReference>
<keyword evidence="2" id="KW-0238">DNA-binding</keyword>
<dbReference type="InterPro" id="IPR003115">
    <property type="entry name" value="ParB_N"/>
</dbReference>
<dbReference type="SUPFAM" id="SSF110849">
    <property type="entry name" value="ParB/Sulfiredoxin"/>
    <property type="match status" value="1"/>
</dbReference>
<protein>
    <submittedName>
        <fullName evidence="5">ParB-like partition protein</fullName>
    </submittedName>
</protein>
<evidence type="ECO:0000313" key="5">
    <source>
        <dbReference type="EMBL" id="EHJ13797.1"/>
    </source>
</evidence>
<evidence type="ECO:0000256" key="3">
    <source>
        <dbReference type="SAM" id="MobiDB-lite"/>
    </source>
</evidence>
<dbReference type="Pfam" id="PF02195">
    <property type="entry name" value="ParB_N"/>
    <property type="match status" value="1"/>
</dbReference>
<evidence type="ECO:0000259" key="4">
    <source>
        <dbReference type="SMART" id="SM00470"/>
    </source>
</evidence>
<dbReference type="Gene3D" id="1.10.10.2830">
    <property type="match status" value="1"/>
</dbReference>
<dbReference type="FunFam" id="3.90.1530.30:FF:000001">
    <property type="entry name" value="Chromosome partitioning protein ParB"/>
    <property type="match status" value="1"/>
</dbReference>
<dbReference type="Proteomes" id="UP000003477">
    <property type="component" value="Unassembled WGS sequence"/>
</dbReference>
<comment type="caution">
    <text evidence="5">The sequence shown here is derived from an EMBL/GenBank/DDBJ whole genome shotgun (WGS) entry which is preliminary data.</text>
</comment>
<dbReference type="SUPFAM" id="SSF109709">
    <property type="entry name" value="KorB DNA-binding domain-like"/>
    <property type="match status" value="1"/>
</dbReference>
<gene>
    <name evidence="5" type="ORF">CWATWH0003_1523</name>
</gene>
<dbReference type="SMART" id="SM00470">
    <property type="entry name" value="ParB"/>
    <property type="match status" value="1"/>
</dbReference>
<dbReference type="AlphaFoldDB" id="G5J1Z2"/>
<dbReference type="InterPro" id="IPR004437">
    <property type="entry name" value="ParB/RepB/Spo0J"/>
</dbReference>
<feature type="domain" description="ParB-like N-terminal" evidence="4">
    <location>
        <begin position="31"/>
        <end position="121"/>
    </location>
</feature>
<feature type="region of interest" description="Disordered" evidence="3">
    <location>
        <begin position="1"/>
        <end position="25"/>
    </location>
</feature>
<dbReference type="PANTHER" id="PTHR33375:SF7">
    <property type="entry name" value="CHROMOSOME 2-PARTITIONING PROTEIN PARB-RELATED"/>
    <property type="match status" value="1"/>
</dbReference>
<comment type="similarity">
    <text evidence="1">Belongs to the ParB family.</text>
</comment>
<dbReference type="NCBIfam" id="TIGR00180">
    <property type="entry name" value="parB_part"/>
    <property type="match status" value="1"/>
</dbReference>
<proteinExistence type="inferred from homology"/>
<reference evidence="5 6" key="1">
    <citation type="journal article" date="2011" name="Front. Microbiol.">
        <title>Two Strains of Crocosphaera watsonii with Highly Conserved Genomes are Distinguished by Strain-Specific Features.</title>
        <authorList>
            <person name="Bench S.R."/>
            <person name="Ilikchyan I.N."/>
            <person name="Tripp H.J."/>
            <person name="Zehr J.P."/>
        </authorList>
    </citation>
    <scope>NUCLEOTIDE SEQUENCE [LARGE SCALE GENOMIC DNA]</scope>
    <source>
        <strain evidence="5 6">WH 0003</strain>
    </source>
</reference>
<dbReference type="InterPro" id="IPR041468">
    <property type="entry name" value="HTH_ParB/Spo0J"/>
</dbReference>
<evidence type="ECO:0000313" key="6">
    <source>
        <dbReference type="Proteomes" id="UP000003477"/>
    </source>
</evidence>
<dbReference type="EMBL" id="AESD01000232">
    <property type="protein sequence ID" value="EHJ13797.1"/>
    <property type="molecule type" value="Genomic_DNA"/>
</dbReference>
<accession>G5J1Z2</accession>
<dbReference type="PATRIC" id="fig|423471.3.peg.1420"/>
<dbReference type="GO" id="GO:0003677">
    <property type="term" value="F:DNA binding"/>
    <property type="evidence" value="ECO:0007669"/>
    <property type="project" value="UniProtKB-KW"/>
</dbReference>
<dbReference type="InterPro" id="IPR036086">
    <property type="entry name" value="ParB/Sulfiredoxin_sf"/>
</dbReference>
<evidence type="ECO:0000256" key="2">
    <source>
        <dbReference type="ARBA" id="ARBA00023125"/>
    </source>
</evidence>
<dbReference type="Pfam" id="PF17762">
    <property type="entry name" value="HTH_ParB"/>
    <property type="match status" value="1"/>
</dbReference>
<evidence type="ECO:0000256" key="1">
    <source>
        <dbReference type="ARBA" id="ARBA00006295"/>
    </source>
</evidence>
<dbReference type="GO" id="GO:0005694">
    <property type="term" value="C:chromosome"/>
    <property type="evidence" value="ECO:0007669"/>
    <property type="project" value="TreeGrafter"/>
</dbReference>
<dbReference type="GeneID" id="88769973"/>
<dbReference type="InterPro" id="IPR050336">
    <property type="entry name" value="Chromosome_partition/occlusion"/>
</dbReference>
<dbReference type="PANTHER" id="PTHR33375">
    <property type="entry name" value="CHROMOSOME-PARTITIONING PROTEIN PARB-RELATED"/>
    <property type="match status" value="1"/>
</dbReference>